<sequence>MKKDIIDSYYEYIEEELNCRTSDELLGKKYIIGNKYGKGNFSRLKIEEGIELTKSKVNKSELYFDNREYNENILEIGYCYSGDSEIITMPHNKQYFMKNGCVFIYKALNNVEHFKFKYNNCKTISIHMNFNTIKNVINPIWEQKIIEDWNNSIDYIFKNDILIIKKANYKMEKLAQEMDEISTDNIMGYMRLKLKTIEFLDAFFQECSKKKVLNNSKSYEKEIVIKAQGIINRNIQKSIHIKTIAEDLNISEYKLQEAFKNILGDTVYEYIKKTRIEKAKILLKNTDMSVLEIVNEIGYENPSKFSSLFKRYNNITPLKYRKTNKDK</sequence>
<dbReference type="RefSeq" id="WP_242958357.1">
    <property type="nucleotide sequence ID" value="NZ_FQZB01000004.1"/>
</dbReference>
<gene>
    <name evidence="5" type="ORF">SAMN02745163_00737</name>
</gene>
<dbReference type="InterPro" id="IPR018060">
    <property type="entry name" value="HTH_AraC"/>
</dbReference>
<feature type="domain" description="HTH araC/xylS-type" evidence="4">
    <location>
        <begin position="225"/>
        <end position="323"/>
    </location>
</feature>
<dbReference type="PANTHER" id="PTHR47893:SF1">
    <property type="entry name" value="REGULATORY PROTEIN PCHR"/>
    <property type="match status" value="1"/>
</dbReference>
<dbReference type="PANTHER" id="PTHR47893">
    <property type="entry name" value="REGULATORY PROTEIN PCHR"/>
    <property type="match status" value="1"/>
</dbReference>
<evidence type="ECO:0000256" key="3">
    <source>
        <dbReference type="ARBA" id="ARBA00023163"/>
    </source>
</evidence>
<dbReference type="SMART" id="SM00342">
    <property type="entry name" value="HTH_ARAC"/>
    <property type="match status" value="1"/>
</dbReference>
<keyword evidence="2" id="KW-0238">DNA-binding</keyword>
<dbReference type="STRING" id="1121302.SAMN02745163_00737"/>
<dbReference type="AlphaFoldDB" id="A0A1M6DIG7"/>
<accession>A0A1M6DIG7</accession>
<evidence type="ECO:0000256" key="1">
    <source>
        <dbReference type="ARBA" id="ARBA00023015"/>
    </source>
</evidence>
<keyword evidence="1" id="KW-0805">Transcription regulation</keyword>
<name>A0A1M6DIG7_9CLOT</name>
<evidence type="ECO:0000259" key="4">
    <source>
        <dbReference type="PROSITE" id="PS01124"/>
    </source>
</evidence>
<dbReference type="PROSITE" id="PS01124">
    <property type="entry name" value="HTH_ARAC_FAMILY_2"/>
    <property type="match status" value="1"/>
</dbReference>
<dbReference type="InterPro" id="IPR009057">
    <property type="entry name" value="Homeodomain-like_sf"/>
</dbReference>
<protein>
    <submittedName>
        <fullName evidence="5">Transcriptional regulator, AraC family</fullName>
    </submittedName>
</protein>
<dbReference type="InterPro" id="IPR020449">
    <property type="entry name" value="Tscrpt_reg_AraC-type_HTH"/>
</dbReference>
<dbReference type="GO" id="GO:0003700">
    <property type="term" value="F:DNA-binding transcription factor activity"/>
    <property type="evidence" value="ECO:0007669"/>
    <property type="project" value="InterPro"/>
</dbReference>
<evidence type="ECO:0000313" key="6">
    <source>
        <dbReference type="Proteomes" id="UP000184310"/>
    </source>
</evidence>
<dbReference type="PRINTS" id="PR00032">
    <property type="entry name" value="HTHARAC"/>
</dbReference>
<keyword evidence="6" id="KW-1185">Reference proteome</keyword>
<dbReference type="SUPFAM" id="SSF46689">
    <property type="entry name" value="Homeodomain-like"/>
    <property type="match status" value="2"/>
</dbReference>
<dbReference type="Gene3D" id="1.10.10.60">
    <property type="entry name" value="Homeodomain-like"/>
    <property type="match status" value="2"/>
</dbReference>
<dbReference type="Pfam" id="PF12833">
    <property type="entry name" value="HTH_18"/>
    <property type="match status" value="1"/>
</dbReference>
<dbReference type="GO" id="GO:0043565">
    <property type="term" value="F:sequence-specific DNA binding"/>
    <property type="evidence" value="ECO:0007669"/>
    <property type="project" value="InterPro"/>
</dbReference>
<dbReference type="EMBL" id="FQZB01000004">
    <property type="protein sequence ID" value="SHI72913.1"/>
    <property type="molecule type" value="Genomic_DNA"/>
</dbReference>
<proteinExistence type="predicted"/>
<dbReference type="InterPro" id="IPR053142">
    <property type="entry name" value="PchR_regulatory_protein"/>
</dbReference>
<evidence type="ECO:0000256" key="2">
    <source>
        <dbReference type="ARBA" id="ARBA00023125"/>
    </source>
</evidence>
<reference evidence="5 6" key="1">
    <citation type="submission" date="2016-11" db="EMBL/GenBank/DDBJ databases">
        <authorList>
            <person name="Jaros S."/>
            <person name="Januszkiewicz K."/>
            <person name="Wedrychowicz H."/>
        </authorList>
    </citation>
    <scope>NUCLEOTIDE SEQUENCE [LARGE SCALE GENOMIC DNA]</scope>
    <source>
        <strain evidence="5 6">DSM 21758</strain>
    </source>
</reference>
<keyword evidence="3" id="KW-0804">Transcription</keyword>
<dbReference type="Proteomes" id="UP000184310">
    <property type="component" value="Unassembled WGS sequence"/>
</dbReference>
<organism evidence="5 6">
    <name type="scientific">Clostridium cavendishii DSM 21758</name>
    <dbReference type="NCBI Taxonomy" id="1121302"/>
    <lineage>
        <taxon>Bacteria</taxon>
        <taxon>Bacillati</taxon>
        <taxon>Bacillota</taxon>
        <taxon>Clostridia</taxon>
        <taxon>Eubacteriales</taxon>
        <taxon>Clostridiaceae</taxon>
        <taxon>Clostridium</taxon>
    </lineage>
</organism>
<evidence type="ECO:0000313" key="5">
    <source>
        <dbReference type="EMBL" id="SHI72913.1"/>
    </source>
</evidence>